<comment type="cofactor">
    <cofactor evidence="1 8">
        <name>Zn(2+)</name>
        <dbReference type="ChEBI" id="CHEBI:29105"/>
    </cofactor>
</comment>
<dbReference type="GO" id="GO:0009165">
    <property type="term" value="P:nucleotide biosynthetic process"/>
    <property type="evidence" value="ECO:0007669"/>
    <property type="project" value="UniProtKB-KW"/>
</dbReference>
<feature type="domain" description="CMP/dCMP-type deaminase" evidence="9">
    <location>
        <begin position="9"/>
        <end position="140"/>
    </location>
</feature>
<dbReference type="InterPro" id="IPR016192">
    <property type="entry name" value="APOBEC/CMP_deaminase_Zn-bd"/>
</dbReference>
<dbReference type="InterPro" id="IPR035105">
    <property type="entry name" value="Deoxycytidylate_deaminase_dom"/>
</dbReference>
<dbReference type="PIRSF" id="PIRSF006019">
    <property type="entry name" value="dCMP_deaminase"/>
    <property type="match status" value="1"/>
</dbReference>
<evidence type="ECO:0000256" key="3">
    <source>
        <dbReference type="ARBA" id="ARBA00022723"/>
    </source>
</evidence>
<dbReference type="InterPro" id="IPR015517">
    <property type="entry name" value="dCMP_deaminase-rel"/>
</dbReference>
<dbReference type="PANTHER" id="PTHR11086">
    <property type="entry name" value="DEOXYCYTIDYLATE DEAMINASE-RELATED"/>
    <property type="match status" value="1"/>
</dbReference>
<comment type="similarity">
    <text evidence="2">Belongs to the cytidine and deoxycytidylate deaminase family.</text>
</comment>
<evidence type="ECO:0000256" key="8">
    <source>
        <dbReference type="PIRSR" id="PIRSR006019-2"/>
    </source>
</evidence>
<evidence type="ECO:0000313" key="11">
    <source>
        <dbReference type="Proteomes" id="UP000886786"/>
    </source>
</evidence>
<evidence type="ECO:0000256" key="5">
    <source>
        <dbReference type="ARBA" id="ARBA00022801"/>
    </source>
</evidence>
<dbReference type="InterPro" id="IPR016473">
    <property type="entry name" value="dCMP_deaminase"/>
</dbReference>
<evidence type="ECO:0000256" key="2">
    <source>
        <dbReference type="ARBA" id="ARBA00006576"/>
    </source>
</evidence>
<comment type="caution">
    <text evidence="10">The sequence shown here is derived from an EMBL/GenBank/DDBJ whole genome shotgun (WGS) entry which is preliminary data.</text>
</comment>
<evidence type="ECO:0000256" key="6">
    <source>
        <dbReference type="ARBA" id="ARBA00022833"/>
    </source>
</evidence>
<dbReference type="AlphaFoldDB" id="A0A9D0ZQZ7"/>
<dbReference type="PANTHER" id="PTHR11086:SF18">
    <property type="entry name" value="DEOXYCYTIDYLATE DEAMINASE"/>
    <property type="match status" value="1"/>
</dbReference>
<feature type="binding site" evidence="8">
    <location>
        <position position="106"/>
    </location>
    <ligand>
        <name>Zn(2+)</name>
        <dbReference type="ChEBI" id="CHEBI:29105"/>
        <note>catalytic</note>
    </ligand>
</feature>
<dbReference type="PROSITE" id="PS00903">
    <property type="entry name" value="CYT_DCMP_DEAMINASES_1"/>
    <property type="match status" value="1"/>
</dbReference>
<keyword evidence="6 8" id="KW-0862">Zinc</keyword>
<dbReference type="GO" id="GO:0005737">
    <property type="term" value="C:cytoplasm"/>
    <property type="evidence" value="ECO:0007669"/>
    <property type="project" value="TreeGrafter"/>
</dbReference>
<dbReference type="GO" id="GO:0004132">
    <property type="term" value="F:dCMP deaminase activity"/>
    <property type="evidence" value="ECO:0007669"/>
    <property type="project" value="InterPro"/>
</dbReference>
<dbReference type="FunFam" id="3.40.140.10:FF:000021">
    <property type="entry name" value="Deoxycytidylate deaminase"/>
    <property type="match status" value="1"/>
</dbReference>
<feature type="binding site" evidence="8">
    <location>
        <position position="109"/>
    </location>
    <ligand>
        <name>Zn(2+)</name>
        <dbReference type="ChEBI" id="CHEBI:29105"/>
        <note>catalytic</note>
    </ligand>
</feature>
<keyword evidence="5" id="KW-0378">Hydrolase</keyword>
<name>A0A9D0ZQZ7_9FIRM</name>
<dbReference type="Proteomes" id="UP000886786">
    <property type="component" value="Unassembled WGS sequence"/>
</dbReference>
<keyword evidence="3 8" id="KW-0479">Metal-binding</keyword>
<dbReference type="GO" id="GO:0008270">
    <property type="term" value="F:zinc ion binding"/>
    <property type="evidence" value="ECO:0007669"/>
    <property type="project" value="InterPro"/>
</dbReference>
<organism evidence="10 11">
    <name type="scientific">Candidatus Coprosoma intestinipullorum</name>
    <dbReference type="NCBI Taxonomy" id="2840752"/>
    <lineage>
        <taxon>Bacteria</taxon>
        <taxon>Bacillati</taxon>
        <taxon>Bacillota</taxon>
        <taxon>Bacillota incertae sedis</taxon>
        <taxon>Candidatus Coprosoma</taxon>
    </lineage>
</organism>
<gene>
    <name evidence="10" type="ORF">IAB27_04035</name>
</gene>
<evidence type="ECO:0000256" key="7">
    <source>
        <dbReference type="PIRSR" id="PIRSR006019-1"/>
    </source>
</evidence>
<dbReference type="GO" id="GO:0006220">
    <property type="term" value="P:pyrimidine nucleotide metabolic process"/>
    <property type="evidence" value="ECO:0007669"/>
    <property type="project" value="InterPro"/>
</dbReference>
<dbReference type="CDD" id="cd01286">
    <property type="entry name" value="deoxycytidylate_deaminase"/>
    <property type="match status" value="1"/>
</dbReference>
<sequence length="171" mass="19661">MTKRLNYLTWDEYFIALAKLTAMRSKDPSTQVGACIISADNRILSVGYNGAPNGFDDDNFPWNRQGENLETKYPYVCHAEMNAVLNYRGTRKDFENARIYVDLFPCNECAKIIIQSGIKEVVYLSNKYKDSENNIASRKLFDSCGIEYHQLDLEKQITIEITSKVKTLKHN</sequence>
<dbReference type="EMBL" id="DVFV01000071">
    <property type="protein sequence ID" value="HIQ90774.1"/>
    <property type="molecule type" value="Genomic_DNA"/>
</dbReference>
<dbReference type="Pfam" id="PF00383">
    <property type="entry name" value="dCMP_cyt_deam_1"/>
    <property type="match status" value="1"/>
</dbReference>
<protein>
    <submittedName>
        <fullName evidence="10">dCMP deaminase family protein</fullName>
    </submittedName>
</protein>
<evidence type="ECO:0000313" key="10">
    <source>
        <dbReference type="EMBL" id="HIQ90774.1"/>
    </source>
</evidence>
<keyword evidence="4" id="KW-0545">Nucleotide biosynthesis</keyword>
<proteinExistence type="inferred from homology"/>
<feature type="binding site" evidence="8">
    <location>
        <position position="78"/>
    </location>
    <ligand>
        <name>Zn(2+)</name>
        <dbReference type="ChEBI" id="CHEBI:29105"/>
        <note>catalytic</note>
    </ligand>
</feature>
<evidence type="ECO:0000259" key="9">
    <source>
        <dbReference type="PROSITE" id="PS51747"/>
    </source>
</evidence>
<dbReference type="InterPro" id="IPR016193">
    <property type="entry name" value="Cytidine_deaminase-like"/>
</dbReference>
<reference evidence="10" key="2">
    <citation type="journal article" date="2021" name="PeerJ">
        <title>Extensive microbial diversity within the chicken gut microbiome revealed by metagenomics and culture.</title>
        <authorList>
            <person name="Gilroy R."/>
            <person name="Ravi A."/>
            <person name="Getino M."/>
            <person name="Pursley I."/>
            <person name="Horton D.L."/>
            <person name="Alikhan N.F."/>
            <person name="Baker D."/>
            <person name="Gharbi K."/>
            <person name="Hall N."/>
            <person name="Watson M."/>
            <person name="Adriaenssens E.M."/>
            <person name="Foster-Nyarko E."/>
            <person name="Jarju S."/>
            <person name="Secka A."/>
            <person name="Antonio M."/>
            <person name="Oren A."/>
            <person name="Chaudhuri R.R."/>
            <person name="La Ragione R."/>
            <person name="Hildebrand F."/>
            <person name="Pallen M.J."/>
        </authorList>
    </citation>
    <scope>NUCLEOTIDE SEQUENCE</scope>
    <source>
        <strain evidence="10">CHK147-3167</strain>
    </source>
</reference>
<dbReference type="Gene3D" id="3.40.140.10">
    <property type="entry name" value="Cytidine Deaminase, domain 2"/>
    <property type="match status" value="1"/>
</dbReference>
<dbReference type="InterPro" id="IPR002125">
    <property type="entry name" value="CMP_dCMP_dom"/>
</dbReference>
<feature type="active site" description="Proton donor" evidence="7">
    <location>
        <position position="80"/>
    </location>
</feature>
<evidence type="ECO:0000256" key="4">
    <source>
        <dbReference type="ARBA" id="ARBA00022727"/>
    </source>
</evidence>
<accession>A0A9D0ZQZ7</accession>
<dbReference type="SUPFAM" id="SSF53927">
    <property type="entry name" value="Cytidine deaminase-like"/>
    <property type="match status" value="1"/>
</dbReference>
<reference evidence="10" key="1">
    <citation type="submission" date="2020-10" db="EMBL/GenBank/DDBJ databases">
        <authorList>
            <person name="Gilroy R."/>
        </authorList>
    </citation>
    <scope>NUCLEOTIDE SEQUENCE</scope>
    <source>
        <strain evidence="10">CHK147-3167</strain>
    </source>
</reference>
<evidence type="ECO:0000256" key="1">
    <source>
        <dbReference type="ARBA" id="ARBA00001947"/>
    </source>
</evidence>
<dbReference type="PROSITE" id="PS51747">
    <property type="entry name" value="CYT_DCMP_DEAMINASES_2"/>
    <property type="match status" value="1"/>
</dbReference>